<evidence type="ECO:0000313" key="2">
    <source>
        <dbReference type="EMBL" id="CRL06418.1"/>
    </source>
</evidence>
<proteinExistence type="predicted"/>
<keyword evidence="3" id="KW-1185">Reference proteome</keyword>
<name>A0A1J1J3B1_9DIPT</name>
<accession>A0A1J1J3B1</accession>
<dbReference type="PANTHER" id="PTHR12436">
    <property type="entry name" value="80 KDA MCM3-ASSOCIATED PROTEIN"/>
    <property type="match status" value="1"/>
</dbReference>
<dbReference type="GO" id="GO:0051298">
    <property type="term" value="P:centrosome duplication"/>
    <property type="evidence" value="ECO:0007669"/>
    <property type="project" value="TreeGrafter"/>
</dbReference>
<dbReference type="GO" id="GO:0005819">
    <property type="term" value="C:spindle"/>
    <property type="evidence" value="ECO:0007669"/>
    <property type="project" value="TreeGrafter"/>
</dbReference>
<dbReference type="Pfam" id="PF03399">
    <property type="entry name" value="SAC3_GANP"/>
    <property type="match status" value="1"/>
</dbReference>
<dbReference type="GO" id="GO:0051225">
    <property type="term" value="P:spindle assembly"/>
    <property type="evidence" value="ECO:0007669"/>
    <property type="project" value="TreeGrafter"/>
</dbReference>
<feature type="domain" description="SAC3/GANP/THP3 conserved" evidence="1">
    <location>
        <begin position="14"/>
        <end position="285"/>
    </location>
</feature>
<dbReference type="Proteomes" id="UP000183832">
    <property type="component" value="Unassembled WGS sequence"/>
</dbReference>
<gene>
    <name evidence="2" type="ORF">CLUMA_CG019518</name>
</gene>
<sequence length="337" mass="39523">MTSDNYIVGTCETMCPVSEVNLRKKNNLVHYFERIEFVKEFSRSAADKRQSKASDLRTFGALKKTLEYLFSRILHETDKPFNFRYDFIFNRCRAVRQEIVIQNMSCEKTVKLLEPIALFLSFSLYRLTGSPISAFDSSICGQHLKECLLKCLTCYEEMDEMDQDYNQDNRIIIEGIYLMLNINDPNSLHRLIQLNSTFKSSPIIKLCIIIALNFHQRNYYKIIRDIQRLPHIICAVATLILPQLRRNLLYNFSIAYSSNTSTVPLDFLQRLLIYDNTEILVRDLIELDIQSKAEEKLTAVKFNRKTFDKNKTISHTLHQFVEVKFRDLNLTDLILLK</sequence>
<dbReference type="OrthoDB" id="264795at2759"/>
<dbReference type="EMBL" id="CVRI01000067">
    <property type="protein sequence ID" value="CRL06418.1"/>
    <property type="molecule type" value="Genomic_DNA"/>
</dbReference>
<dbReference type="Gene3D" id="1.25.40.990">
    <property type="match status" value="1"/>
</dbReference>
<dbReference type="STRING" id="568069.A0A1J1J3B1"/>
<dbReference type="GO" id="GO:0005634">
    <property type="term" value="C:nucleus"/>
    <property type="evidence" value="ECO:0007669"/>
    <property type="project" value="TreeGrafter"/>
</dbReference>
<organism evidence="2 3">
    <name type="scientific">Clunio marinus</name>
    <dbReference type="NCBI Taxonomy" id="568069"/>
    <lineage>
        <taxon>Eukaryota</taxon>
        <taxon>Metazoa</taxon>
        <taxon>Ecdysozoa</taxon>
        <taxon>Arthropoda</taxon>
        <taxon>Hexapoda</taxon>
        <taxon>Insecta</taxon>
        <taxon>Pterygota</taxon>
        <taxon>Neoptera</taxon>
        <taxon>Endopterygota</taxon>
        <taxon>Diptera</taxon>
        <taxon>Nematocera</taxon>
        <taxon>Chironomoidea</taxon>
        <taxon>Chironomidae</taxon>
        <taxon>Clunio</taxon>
    </lineage>
</organism>
<dbReference type="InterPro" id="IPR005062">
    <property type="entry name" value="SAC3/GANP/THP3_conserved"/>
</dbReference>
<evidence type="ECO:0000313" key="3">
    <source>
        <dbReference type="Proteomes" id="UP000183832"/>
    </source>
</evidence>
<protein>
    <submittedName>
        <fullName evidence="2">CLUMA_CG019518, isoform A</fullName>
    </submittedName>
</protein>
<dbReference type="InterPro" id="IPR045107">
    <property type="entry name" value="SAC3/GANP/THP3"/>
</dbReference>
<reference evidence="2 3" key="1">
    <citation type="submission" date="2015-04" db="EMBL/GenBank/DDBJ databases">
        <authorList>
            <person name="Syromyatnikov M.Y."/>
            <person name="Popov V.N."/>
        </authorList>
    </citation>
    <scope>NUCLEOTIDE SEQUENCE [LARGE SCALE GENOMIC DNA]</scope>
</reference>
<dbReference type="PANTHER" id="PTHR12436:SF38">
    <property type="entry name" value="SAC3 DOMAIN-CONTAINING PROTEIN 1"/>
    <property type="match status" value="1"/>
</dbReference>
<evidence type="ECO:0000259" key="1">
    <source>
        <dbReference type="Pfam" id="PF03399"/>
    </source>
</evidence>
<dbReference type="AlphaFoldDB" id="A0A1J1J3B1"/>
<dbReference type="GO" id="GO:0005813">
    <property type="term" value="C:centrosome"/>
    <property type="evidence" value="ECO:0007669"/>
    <property type="project" value="TreeGrafter"/>
</dbReference>